<dbReference type="Proteomes" id="UP000007800">
    <property type="component" value="Unassembled WGS sequence"/>
</dbReference>
<name>C5LDL1_PERM5</name>
<dbReference type="RefSeq" id="XP_002773366.1">
    <property type="nucleotide sequence ID" value="XM_002773320.1"/>
</dbReference>
<dbReference type="EMBL" id="GG681013">
    <property type="protein sequence ID" value="EER05182.1"/>
    <property type="molecule type" value="Genomic_DNA"/>
</dbReference>
<reference evidence="1 2" key="1">
    <citation type="submission" date="2008-07" db="EMBL/GenBank/DDBJ databases">
        <authorList>
            <person name="El-Sayed N."/>
            <person name="Caler E."/>
            <person name="Inman J."/>
            <person name="Amedeo P."/>
            <person name="Hass B."/>
            <person name="Wortman J."/>
        </authorList>
    </citation>
    <scope>NUCLEOTIDE SEQUENCE [LARGE SCALE GENOMIC DNA]</scope>
    <source>
        <strain evidence="2">ATCC 50983 / TXsc</strain>
    </source>
</reference>
<dbReference type="AlphaFoldDB" id="C5LDL1"/>
<protein>
    <submittedName>
        <fullName evidence="1">Uncharacterized protein</fullName>
    </submittedName>
</protein>
<dbReference type="InParanoid" id="C5LDL1"/>
<keyword evidence="2" id="KW-1185">Reference proteome</keyword>
<gene>
    <name evidence="1" type="ORF">Pmar_PMAR004788</name>
</gene>
<sequence>MTLSDEMKDSLRQMAELVPATFTGADIAGACRAAHIKAVKRQAAELDLIAKTLAPARAATAVRELQLLIGEYKSQSQQPPSQEEEDCACSVDTVAQDVCSGPPNYVRAGVAPNASMSNQESWSK</sequence>
<accession>C5LDL1</accession>
<organism evidence="2">
    <name type="scientific">Perkinsus marinus (strain ATCC 50983 / TXsc)</name>
    <dbReference type="NCBI Taxonomy" id="423536"/>
    <lineage>
        <taxon>Eukaryota</taxon>
        <taxon>Sar</taxon>
        <taxon>Alveolata</taxon>
        <taxon>Perkinsozoa</taxon>
        <taxon>Perkinsea</taxon>
        <taxon>Perkinsida</taxon>
        <taxon>Perkinsidae</taxon>
        <taxon>Perkinsus</taxon>
    </lineage>
</organism>
<dbReference type="GeneID" id="9050745"/>
<evidence type="ECO:0000313" key="1">
    <source>
        <dbReference type="EMBL" id="EER05182.1"/>
    </source>
</evidence>
<proteinExistence type="predicted"/>
<evidence type="ECO:0000313" key="2">
    <source>
        <dbReference type="Proteomes" id="UP000007800"/>
    </source>
</evidence>